<evidence type="ECO:0000313" key="1">
    <source>
        <dbReference type="EMBL" id="TKJ39954.1"/>
    </source>
</evidence>
<dbReference type="AlphaFoldDB" id="A0A532UYA5"/>
<sequence length="112" mass="13197">MTWVDYKHIKSSVKFSQVLAHYEIELQGVGDKQLKCRCTVPIVRDITAIIVRHWILSATSVTLEWRQNPSSNAWYTPDSRIPSHPKLLFPKFRLHLRLQLPIFDKFVKIVRN</sequence>
<proteinExistence type="predicted"/>
<comment type="caution">
    <text evidence="1">The sequence shown here is derived from an EMBL/GenBank/DDBJ whole genome shotgun (WGS) entry which is preliminary data.</text>
</comment>
<protein>
    <submittedName>
        <fullName evidence="1">Uncharacterized protein</fullName>
    </submittedName>
</protein>
<name>A0A532UYA5_UNCL8</name>
<organism evidence="1 2">
    <name type="scientific">candidate division LCP-89 bacterium B3_LCP</name>
    <dbReference type="NCBI Taxonomy" id="2012998"/>
    <lineage>
        <taxon>Bacteria</taxon>
        <taxon>Pseudomonadati</taxon>
        <taxon>Bacteria division LCP-89</taxon>
    </lineage>
</organism>
<accession>A0A532UYA5</accession>
<gene>
    <name evidence="1" type="ORF">CEE37_09460</name>
</gene>
<evidence type="ECO:0000313" key="2">
    <source>
        <dbReference type="Proteomes" id="UP000319619"/>
    </source>
</evidence>
<dbReference type="EMBL" id="NJBN01000006">
    <property type="protein sequence ID" value="TKJ39954.1"/>
    <property type="molecule type" value="Genomic_DNA"/>
</dbReference>
<reference evidence="1 2" key="1">
    <citation type="submission" date="2017-06" db="EMBL/GenBank/DDBJ databases">
        <title>Novel microbial phyla capable of carbon fixation and sulfur reduction in deep-sea sediments.</title>
        <authorList>
            <person name="Huang J."/>
            <person name="Baker B."/>
            <person name="Wang Y."/>
        </authorList>
    </citation>
    <scope>NUCLEOTIDE SEQUENCE [LARGE SCALE GENOMIC DNA]</scope>
    <source>
        <strain evidence="1">B3_LCP</strain>
    </source>
</reference>
<dbReference type="Proteomes" id="UP000319619">
    <property type="component" value="Unassembled WGS sequence"/>
</dbReference>